<comment type="caution">
    <text evidence="1">The sequence shown here is derived from an EMBL/GenBank/DDBJ whole genome shotgun (WGS) entry which is preliminary data.</text>
</comment>
<evidence type="ECO:0008006" key="2">
    <source>
        <dbReference type="Google" id="ProtNLM"/>
    </source>
</evidence>
<reference evidence="1" key="1">
    <citation type="submission" date="2019-03" db="EMBL/GenBank/DDBJ databases">
        <title>Single cell metagenomics reveals metabolic interactions within the superorganism composed of flagellate Streblomastix strix and complex community of Bacteroidetes bacteria on its surface.</title>
        <authorList>
            <person name="Treitli S.C."/>
            <person name="Kolisko M."/>
            <person name="Husnik F."/>
            <person name="Keeling P."/>
            <person name="Hampl V."/>
        </authorList>
    </citation>
    <scope>NUCLEOTIDE SEQUENCE</scope>
    <source>
        <strain evidence="1">STM</strain>
    </source>
</reference>
<gene>
    <name evidence="1" type="ORF">EZS27_017300</name>
</gene>
<protein>
    <recommendedName>
        <fullName evidence="2">EVE domain-containing protein</fullName>
    </recommendedName>
</protein>
<dbReference type="EMBL" id="SNRY01001005">
    <property type="protein sequence ID" value="KAA6334379.1"/>
    <property type="molecule type" value="Genomic_DNA"/>
</dbReference>
<evidence type="ECO:0000313" key="1">
    <source>
        <dbReference type="EMBL" id="KAA6334379.1"/>
    </source>
</evidence>
<proteinExistence type="predicted"/>
<accession>A0A5J4RL64</accession>
<sequence length="155" mass="17787">MGKQFFWVNHNQTCKQERGNNGNGSGDGYIWSPKENRNGSINQTYENLKKVRIGDIIFSYANKKIEFIGIAKSIVYDAEKPSEFKNWDKSGWKVNVDFSYRIVPPFSPKAHIADLERLLPFKYSPIRRNGNGNQCCYLAMLSNELGEKILKLLSC</sequence>
<dbReference type="AlphaFoldDB" id="A0A5J4RL64"/>
<organism evidence="1">
    <name type="scientific">termite gut metagenome</name>
    <dbReference type="NCBI Taxonomy" id="433724"/>
    <lineage>
        <taxon>unclassified sequences</taxon>
        <taxon>metagenomes</taxon>
        <taxon>organismal metagenomes</taxon>
    </lineage>
</organism>
<name>A0A5J4RL64_9ZZZZ</name>